<evidence type="ECO:0000313" key="2">
    <source>
        <dbReference type="EMBL" id="EUC30838.1"/>
    </source>
</evidence>
<dbReference type="GeneID" id="19142642"/>
<dbReference type="AlphaFoldDB" id="W6XYN0"/>
<dbReference type="HOGENOM" id="CLU_2654132_0_0_1"/>
<sequence>MATGAERGIFVARARERKQGLGPFALRLAAKGHELDLQWTADSSYARLKRRIKSKGTNGRGWVVSSQSEGRRLGEV</sequence>
<protein>
    <submittedName>
        <fullName evidence="2">Uncharacterized protein</fullName>
    </submittedName>
</protein>
<reference evidence="2 3" key="1">
    <citation type="journal article" date="2013" name="PLoS Genet.">
        <title>Comparative genome structure, secondary metabolite, and effector coding capacity across Cochliobolus pathogens.</title>
        <authorList>
            <person name="Condon B.J."/>
            <person name="Leng Y."/>
            <person name="Wu D."/>
            <person name="Bushley K.E."/>
            <person name="Ohm R.A."/>
            <person name="Otillar R."/>
            <person name="Martin J."/>
            <person name="Schackwitz W."/>
            <person name="Grimwood J."/>
            <person name="MohdZainudin N."/>
            <person name="Xue C."/>
            <person name="Wang R."/>
            <person name="Manning V.A."/>
            <person name="Dhillon B."/>
            <person name="Tu Z.J."/>
            <person name="Steffenson B.J."/>
            <person name="Salamov A."/>
            <person name="Sun H."/>
            <person name="Lowry S."/>
            <person name="LaButti K."/>
            <person name="Han J."/>
            <person name="Copeland A."/>
            <person name="Lindquist E."/>
            <person name="Barry K."/>
            <person name="Schmutz J."/>
            <person name="Baker S.E."/>
            <person name="Ciuffetti L.M."/>
            <person name="Grigoriev I.V."/>
            <person name="Zhong S."/>
            <person name="Turgeon B.G."/>
        </authorList>
    </citation>
    <scope>NUCLEOTIDE SEQUENCE [LARGE SCALE GENOMIC DNA]</scope>
    <source>
        <strain evidence="2 3">26-R-13</strain>
    </source>
</reference>
<dbReference type="RefSeq" id="XP_007714846.1">
    <property type="nucleotide sequence ID" value="XM_007716656.1"/>
</dbReference>
<gene>
    <name evidence="2" type="ORF">COCCADRAFT_102837</name>
</gene>
<accession>W6XYN0</accession>
<name>W6XYN0_COCC2</name>
<evidence type="ECO:0000313" key="3">
    <source>
        <dbReference type="Proteomes" id="UP000053841"/>
    </source>
</evidence>
<organism evidence="2 3">
    <name type="scientific">Cochliobolus carbonum (strain 26-R-13)</name>
    <name type="common">Maize leaf spot fungus</name>
    <name type="synonym">Bipolaris zeicola</name>
    <dbReference type="NCBI Taxonomy" id="930089"/>
    <lineage>
        <taxon>Eukaryota</taxon>
        <taxon>Fungi</taxon>
        <taxon>Dikarya</taxon>
        <taxon>Ascomycota</taxon>
        <taxon>Pezizomycotina</taxon>
        <taxon>Dothideomycetes</taxon>
        <taxon>Pleosporomycetidae</taxon>
        <taxon>Pleosporales</taxon>
        <taxon>Pleosporineae</taxon>
        <taxon>Pleosporaceae</taxon>
        <taxon>Bipolaris</taxon>
    </lineage>
</organism>
<evidence type="ECO:0000256" key="1">
    <source>
        <dbReference type="SAM" id="MobiDB-lite"/>
    </source>
</evidence>
<dbReference type="Proteomes" id="UP000053841">
    <property type="component" value="Unassembled WGS sequence"/>
</dbReference>
<keyword evidence="3" id="KW-1185">Reference proteome</keyword>
<feature type="region of interest" description="Disordered" evidence="1">
    <location>
        <begin position="55"/>
        <end position="76"/>
    </location>
</feature>
<dbReference type="EMBL" id="KI964685">
    <property type="protein sequence ID" value="EUC30838.1"/>
    <property type="molecule type" value="Genomic_DNA"/>
</dbReference>
<proteinExistence type="predicted"/>
<dbReference type="KEGG" id="bze:COCCADRAFT_102837"/>